<evidence type="ECO:0000256" key="1">
    <source>
        <dbReference type="SAM" id="Phobius"/>
    </source>
</evidence>
<feature type="non-terminal residue" evidence="3">
    <location>
        <position position="1"/>
    </location>
</feature>
<dbReference type="Proteomes" id="UP000652761">
    <property type="component" value="Unassembled WGS sequence"/>
</dbReference>
<feature type="transmembrane region" description="Helical" evidence="1">
    <location>
        <begin position="59"/>
        <end position="76"/>
    </location>
</feature>
<dbReference type="PANTHER" id="PTHR13527:SF0">
    <property type="entry name" value="SAYSVFN DOMAIN-CONTAINING PROTEIN 1"/>
    <property type="match status" value="1"/>
</dbReference>
<feature type="transmembrane region" description="Helical" evidence="1">
    <location>
        <begin position="27"/>
        <end position="53"/>
    </location>
</feature>
<protein>
    <recommendedName>
        <fullName evidence="2">SAYSvFN domain-containing protein</fullName>
    </recommendedName>
</protein>
<dbReference type="PANTHER" id="PTHR13527">
    <property type="entry name" value="SAYSVFN DOMAIN-CONTAINING PROTEIN 1"/>
    <property type="match status" value="1"/>
</dbReference>
<dbReference type="OrthoDB" id="71310at2759"/>
<evidence type="ECO:0000313" key="4">
    <source>
        <dbReference type="Proteomes" id="UP000652761"/>
    </source>
</evidence>
<keyword evidence="1" id="KW-0812">Transmembrane</keyword>
<reference evidence="3" key="1">
    <citation type="submission" date="2017-07" db="EMBL/GenBank/DDBJ databases">
        <title>Taro Niue Genome Assembly and Annotation.</title>
        <authorList>
            <person name="Atibalentja N."/>
            <person name="Keating K."/>
            <person name="Fields C.J."/>
        </authorList>
    </citation>
    <scope>NUCLEOTIDE SEQUENCE</scope>
    <source>
        <strain evidence="3">Niue_2</strain>
        <tissue evidence="3">Leaf</tissue>
    </source>
</reference>
<keyword evidence="1" id="KW-0472">Membrane</keyword>
<dbReference type="EMBL" id="NMUH01000536">
    <property type="protein sequence ID" value="MQL80941.1"/>
    <property type="molecule type" value="Genomic_DNA"/>
</dbReference>
<dbReference type="InterPro" id="IPR039159">
    <property type="entry name" value="SAYSD1"/>
</dbReference>
<feature type="domain" description="SAYSvFN" evidence="2">
    <location>
        <begin position="43"/>
        <end position="82"/>
    </location>
</feature>
<organism evidence="3 4">
    <name type="scientific">Colocasia esculenta</name>
    <name type="common">Wild taro</name>
    <name type="synonym">Arum esculentum</name>
    <dbReference type="NCBI Taxonomy" id="4460"/>
    <lineage>
        <taxon>Eukaryota</taxon>
        <taxon>Viridiplantae</taxon>
        <taxon>Streptophyta</taxon>
        <taxon>Embryophyta</taxon>
        <taxon>Tracheophyta</taxon>
        <taxon>Spermatophyta</taxon>
        <taxon>Magnoliopsida</taxon>
        <taxon>Liliopsida</taxon>
        <taxon>Araceae</taxon>
        <taxon>Aroideae</taxon>
        <taxon>Colocasieae</taxon>
        <taxon>Colocasia</taxon>
    </lineage>
</organism>
<dbReference type="AlphaFoldDB" id="A0A843UBX6"/>
<comment type="caution">
    <text evidence="3">The sequence shown here is derived from an EMBL/GenBank/DDBJ whole genome shotgun (WGS) entry which is preliminary data.</text>
</comment>
<evidence type="ECO:0000259" key="2">
    <source>
        <dbReference type="Pfam" id="PF10260"/>
    </source>
</evidence>
<dbReference type="Pfam" id="PF10260">
    <property type="entry name" value="SAYSvFN"/>
    <property type="match status" value="1"/>
</dbReference>
<proteinExistence type="predicted"/>
<evidence type="ECO:0000313" key="3">
    <source>
        <dbReference type="EMBL" id="MQL80941.1"/>
    </source>
</evidence>
<dbReference type="InterPro" id="IPR019387">
    <property type="entry name" value="SAYSvFN_dom"/>
</dbReference>
<keyword evidence="1" id="KW-1133">Transmembrane helix</keyword>
<gene>
    <name evidence="3" type="ORF">Taro_013394</name>
</gene>
<keyword evidence="4" id="KW-1185">Reference proteome</keyword>
<name>A0A843UBX6_COLES</name>
<sequence>LQIPESASWWKQKLVLFLREKLGLPDVLLMAVFSISLKAWVGIVLWFLLAPIAHRWDLGPIYILGTGFAMMLINLGKRQDGDVRFKWGYFFIYM</sequence>
<accession>A0A843UBX6</accession>